<evidence type="ECO:0000256" key="3">
    <source>
        <dbReference type="ARBA" id="ARBA00010323"/>
    </source>
</evidence>
<accession>A0A4R6Y3U1</accession>
<comment type="pathway">
    <text evidence="2 11">Glycan biosynthesis; alginate biosynthesis.</text>
</comment>
<dbReference type="PANTHER" id="PTHR13285">
    <property type="entry name" value="ACYLTRANSFERASE"/>
    <property type="match status" value="1"/>
</dbReference>
<keyword evidence="10 11" id="KW-0012">Acyltransferase</keyword>
<evidence type="ECO:0000256" key="4">
    <source>
        <dbReference type="ARBA" id="ARBA00022475"/>
    </source>
</evidence>
<evidence type="ECO:0000256" key="7">
    <source>
        <dbReference type="ARBA" id="ARBA00022841"/>
    </source>
</evidence>
<evidence type="ECO:0000256" key="10">
    <source>
        <dbReference type="ARBA" id="ARBA00023315"/>
    </source>
</evidence>
<comment type="subcellular location">
    <subcellularLocation>
        <location evidence="11">Cell inner membrane</location>
    </subcellularLocation>
    <subcellularLocation>
        <location evidence="1">Cell membrane</location>
        <topology evidence="1">Multi-pass membrane protein</topology>
    </subcellularLocation>
</comment>
<dbReference type="GO" id="GO:0016746">
    <property type="term" value="F:acyltransferase activity"/>
    <property type="evidence" value="ECO:0007669"/>
    <property type="project" value="UniProtKB-KW"/>
</dbReference>
<protein>
    <recommendedName>
        <fullName evidence="11">Probable alginate O-acetylase</fullName>
        <ecNumber evidence="11">2.3.1.-</ecNumber>
    </recommendedName>
</protein>
<feature type="transmembrane region" description="Helical" evidence="12">
    <location>
        <begin position="110"/>
        <end position="132"/>
    </location>
</feature>
<feature type="transmembrane region" description="Helical" evidence="12">
    <location>
        <begin position="6"/>
        <end position="23"/>
    </location>
</feature>
<dbReference type="Proteomes" id="UP000295724">
    <property type="component" value="Unassembled WGS sequence"/>
</dbReference>
<evidence type="ECO:0000256" key="8">
    <source>
        <dbReference type="ARBA" id="ARBA00022989"/>
    </source>
</evidence>
<dbReference type="AlphaFoldDB" id="A0A4R6Y3U1"/>
<feature type="transmembrane region" description="Helical" evidence="12">
    <location>
        <begin position="52"/>
        <end position="69"/>
    </location>
</feature>
<evidence type="ECO:0000256" key="6">
    <source>
        <dbReference type="ARBA" id="ARBA00022692"/>
    </source>
</evidence>
<gene>
    <name evidence="13" type="ORF">C8D91_0634</name>
</gene>
<reference evidence="13 14" key="1">
    <citation type="submission" date="2019-03" db="EMBL/GenBank/DDBJ databases">
        <title>Genomic Encyclopedia of Type Strains, Phase IV (KMG-IV): sequencing the most valuable type-strain genomes for metagenomic binning, comparative biology and taxonomic classification.</title>
        <authorList>
            <person name="Goeker M."/>
        </authorList>
    </citation>
    <scope>NUCLEOTIDE SEQUENCE [LARGE SCALE GENOMIC DNA]</scope>
    <source>
        <strain evidence="13 14">DSM 25488</strain>
    </source>
</reference>
<feature type="transmembrane region" description="Helical" evidence="12">
    <location>
        <begin position="144"/>
        <end position="166"/>
    </location>
</feature>
<feature type="transmembrane region" description="Helical" evidence="12">
    <location>
        <begin position="76"/>
        <end position="98"/>
    </location>
</feature>
<dbReference type="InterPro" id="IPR004299">
    <property type="entry name" value="MBOAT_fam"/>
</dbReference>
<dbReference type="PIRSF" id="PIRSF016636">
    <property type="entry name" value="AlgI_DltB"/>
    <property type="match status" value="1"/>
</dbReference>
<feature type="transmembrane region" description="Helical" evidence="12">
    <location>
        <begin position="453"/>
        <end position="472"/>
    </location>
</feature>
<keyword evidence="14" id="KW-1185">Reference proteome</keyword>
<evidence type="ECO:0000256" key="9">
    <source>
        <dbReference type="ARBA" id="ARBA00023136"/>
    </source>
</evidence>
<dbReference type="PANTHER" id="PTHR13285:SF23">
    <property type="entry name" value="TEICHOIC ACID D-ALANYLTRANSFERASE"/>
    <property type="match status" value="1"/>
</dbReference>
<feature type="transmembrane region" description="Helical" evidence="12">
    <location>
        <begin position="216"/>
        <end position="235"/>
    </location>
</feature>
<keyword evidence="11" id="KW-0997">Cell inner membrane</keyword>
<dbReference type="PIRSF" id="PIRSF500217">
    <property type="entry name" value="AlgI"/>
    <property type="match status" value="1"/>
</dbReference>
<evidence type="ECO:0000256" key="11">
    <source>
        <dbReference type="PIRNR" id="PIRNR016636"/>
    </source>
</evidence>
<keyword evidence="5 11" id="KW-0808">Transferase</keyword>
<dbReference type="RefSeq" id="WP_099017617.1">
    <property type="nucleotide sequence ID" value="NZ_NIHB01000001.1"/>
</dbReference>
<feature type="transmembrane region" description="Helical" evidence="12">
    <location>
        <begin position="302"/>
        <end position="320"/>
    </location>
</feature>
<feature type="transmembrane region" description="Helical" evidence="12">
    <location>
        <begin position="414"/>
        <end position="432"/>
    </location>
</feature>
<keyword evidence="6 11" id="KW-0812">Transmembrane</keyword>
<dbReference type="InterPro" id="IPR028362">
    <property type="entry name" value="AlgI"/>
</dbReference>
<feature type="transmembrane region" description="Helical" evidence="12">
    <location>
        <begin position="364"/>
        <end position="383"/>
    </location>
</feature>
<evidence type="ECO:0000313" key="13">
    <source>
        <dbReference type="EMBL" id="TDR23768.1"/>
    </source>
</evidence>
<dbReference type="EMBL" id="SNZB01000001">
    <property type="protein sequence ID" value="TDR23768.1"/>
    <property type="molecule type" value="Genomic_DNA"/>
</dbReference>
<keyword evidence="8 12" id="KW-1133">Transmembrane helix</keyword>
<name>A0A4R6Y3U1_9GAMM</name>
<organism evidence="13 14">
    <name type="scientific">Marinicella litoralis</name>
    <dbReference type="NCBI Taxonomy" id="644220"/>
    <lineage>
        <taxon>Bacteria</taxon>
        <taxon>Pseudomonadati</taxon>
        <taxon>Pseudomonadota</taxon>
        <taxon>Gammaproteobacteria</taxon>
        <taxon>Lysobacterales</taxon>
        <taxon>Marinicellaceae</taxon>
        <taxon>Marinicella</taxon>
    </lineage>
</organism>
<evidence type="ECO:0000256" key="12">
    <source>
        <dbReference type="SAM" id="Phobius"/>
    </source>
</evidence>
<dbReference type="OrthoDB" id="139172at2"/>
<dbReference type="UniPathway" id="UPA00286"/>
<dbReference type="InterPro" id="IPR024194">
    <property type="entry name" value="Ac/AlaTfrase_AlgI/DltB"/>
</dbReference>
<feature type="transmembrane region" description="Helical" evidence="12">
    <location>
        <begin position="178"/>
        <end position="195"/>
    </location>
</feature>
<dbReference type="GO" id="GO:0005886">
    <property type="term" value="C:plasma membrane"/>
    <property type="evidence" value="ECO:0007669"/>
    <property type="project" value="UniProtKB-SubCell"/>
</dbReference>
<comment type="caution">
    <text evidence="13">The sequence shown here is derived from an EMBL/GenBank/DDBJ whole genome shotgun (WGS) entry which is preliminary data.</text>
</comment>
<dbReference type="EC" id="2.3.1.-" evidence="11"/>
<proteinExistence type="inferred from homology"/>
<evidence type="ECO:0000313" key="14">
    <source>
        <dbReference type="Proteomes" id="UP000295724"/>
    </source>
</evidence>
<dbReference type="InterPro" id="IPR051085">
    <property type="entry name" value="MB_O-acyltransferase"/>
</dbReference>
<feature type="transmembrane region" description="Helical" evidence="12">
    <location>
        <begin position="241"/>
        <end position="261"/>
    </location>
</feature>
<dbReference type="GO" id="GO:0042121">
    <property type="term" value="P:alginic acid biosynthetic process"/>
    <property type="evidence" value="ECO:0007669"/>
    <property type="project" value="UniProtKB-UniRule"/>
</dbReference>
<keyword evidence="4 11" id="KW-1003">Cell membrane</keyword>
<evidence type="ECO:0000256" key="1">
    <source>
        <dbReference type="ARBA" id="ARBA00004651"/>
    </source>
</evidence>
<evidence type="ECO:0000256" key="5">
    <source>
        <dbReference type="ARBA" id="ARBA00022679"/>
    </source>
</evidence>
<comment type="similarity">
    <text evidence="3 11">Belongs to the membrane-bound acyltransferase family.</text>
</comment>
<sequence>MLFNSLFFILIFLPLVVWGYWLVNKFNTEHAKLFLVFASLFFYAWWKVEYLALIFFSIGFNYWVSTFLHQRKSKQVLILGIVINLTLLFYFKYINFFIDVASHLGIIEPSVYAVALPLAISFVTFQQIAYIVDSYHGKIANYSFKSYVLFITFFPQLISGPIVHHAEMMPQFSQKHRLNYKWLAAGMTFFILGLFKKVAVADELSPFVIQVFDNDNIGLNVSMMDAWLAAVAYTLQLYFDFSGYSDMAIGLGLMFGIFLPLNFNSPLKSSSIIAFWRTWHMTLSRFLKDYLYIPMGGNRKGVVLKLVFLFITMVLGGLWHGAAYTFVLWGMLHGLYLIINHVFRYFLLHFPQYKTTVLQPYVKILAWPLTFIAVVLAFVVFRVQSVNDGFDLLQVMFGLSGPIQGAPSTLNTNASLGLFILVFGLIFVVKYFPNTQQILGYQHQQNDIKSAYWQANIFWLLGGICLLYYSLYKIMTNGYSEFIYRFF</sequence>
<evidence type="ECO:0000256" key="2">
    <source>
        <dbReference type="ARBA" id="ARBA00005182"/>
    </source>
</evidence>
<keyword evidence="7 11" id="KW-0016">Alginate biosynthesis</keyword>
<dbReference type="Pfam" id="PF03062">
    <property type="entry name" value="MBOAT"/>
    <property type="match status" value="1"/>
</dbReference>
<keyword evidence="9 11" id="KW-0472">Membrane</keyword>
<feature type="transmembrane region" description="Helical" evidence="12">
    <location>
        <begin position="326"/>
        <end position="343"/>
    </location>
</feature>